<dbReference type="RefSeq" id="WP_012013009.1">
    <property type="nucleotide sequence ID" value="NC_009850.1"/>
</dbReference>
<gene>
    <name evidence="3" type="ordered locus">Abu_1345</name>
</gene>
<organism evidence="3 4">
    <name type="scientific">Aliarcobacter butzleri (strain RM4018)</name>
    <name type="common">Arcobacter butzleri</name>
    <dbReference type="NCBI Taxonomy" id="367737"/>
    <lineage>
        <taxon>Bacteria</taxon>
        <taxon>Pseudomonadati</taxon>
        <taxon>Campylobacterota</taxon>
        <taxon>Epsilonproteobacteria</taxon>
        <taxon>Campylobacterales</taxon>
        <taxon>Arcobacteraceae</taxon>
        <taxon>Aliarcobacter</taxon>
    </lineage>
</organism>
<dbReference type="KEGG" id="abu:Abu_1345"/>
<protein>
    <submittedName>
        <fullName evidence="3">Uncharacterized protein</fullName>
    </submittedName>
</protein>
<accession>A8EUH7</accession>
<evidence type="ECO:0000313" key="3">
    <source>
        <dbReference type="EMBL" id="ABV67601.1"/>
    </source>
</evidence>
<dbReference type="GeneID" id="92826511"/>
<sequence>MSKIVLDEKEVNELMDSFDFQKSIYLQKLEKITNKIEKLQEIQDKQKQLAEKMEVYLEIIQKFQFQDENEMIKNYSVYLSFLAQKIEDLNKNQDLKKIERIINISNKLVSLSVVKVTAIVAVITTGINFIILK</sequence>
<feature type="coiled-coil region" evidence="1">
    <location>
        <begin position="22"/>
        <end position="59"/>
    </location>
</feature>
<keyword evidence="2" id="KW-0812">Transmembrane</keyword>
<evidence type="ECO:0000256" key="1">
    <source>
        <dbReference type="SAM" id="Coils"/>
    </source>
</evidence>
<dbReference type="Proteomes" id="UP000001136">
    <property type="component" value="Chromosome"/>
</dbReference>
<feature type="transmembrane region" description="Helical" evidence="2">
    <location>
        <begin position="108"/>
        <end position="131"/>
    </location>
</feature>
<name>A8EUH7_ALIB4</name>
<dbReference type="AlphaFoldDB" id="A8EUH7"/>
<keyword evidence="2" id="KW-0472">Membrane</keyword>
<keyword evidence="4" id="KW-1185">Reference proteome</keyword>
<dbReference type="HOGENOM" id="CLU_1902325_0_0_7"/>
<reference evidence="3 4" key="1">
    <citation type="journal article" date="2007" name="PLoS ONE">
        <title>The complete genome sequence and analysis of the Epsilonproteobacterium Arcobacter butzleri.</title>
        <authorList>
            <person name="Miller W.G."/>
            <person name="Parker C.T."/>
            <person name="Rubenfield M."/>
            <person name="Mendz G.L."/>
            <person name="Woesten M.M.S.M."/>
            <person name="Ussery D.W."/>
            <person name="Stolz J.F."/>
            <person name="Binnewies T.T."/>
            <person name="Hallin P.F."/>
            <person name="Wang G."/>
            <person name="Malek J.A."/>
            <person name="Rogosin A."/>
            <person name="Stanker L.H."/>
            <person name="Mandrell R.E."/>
        </authorList>
    </citation>
    <scope>NUCLEOTIDE SEQUENCE [LARGE SCALE GENOMIC DNA]</scope>
    <source>
        <strain evidence="3 4">RM4018</strain>
    </source>
</reference>
<dbReference type="EMBL" id="CP000361">
    <property type="protein sequence ID" value="ABV67601.1"/>
    <property type="molecule type" value="Genomic_DNA"/>
</dbReference>
<evidence type="ECO:0000256" key="2">
    <source>
        <dbReference type="SAM" id="Phobius"/>
    </source>
</evidence>
<keyword evidence="2" id="KW-1133">Transmembrane helix</keyword>
<proteinExistence type="predicted"/>
<dbReference type="STRING" id="367737.Abu_1345"/>
<keyword evidence="1" id="KW-0175">Coiled coil</keyword>
<evidence type="ECO:0000313" key="4">
    <source>
        <dbReference type="Proteomes" id="UP000001136"/>
    </source>
</evidence>